<dbReference type="PROSITE" id="PS51918">
    <property type="entry name" value="RADICAL_SAM"/>
    <property type="match status" value="1"/>
</dbReference>
<dbReference type="STRING" id="589924.Ferp_1987"/>
<dbReference type="InterPro" id="IPR006638">
    <property type="entry name" value="Elp3/MiaA/NifB-like_rSAM"/>
</dbReference>
<dbReference type="GO" id="GO:0003824">
    <property type="term" value="F:catalytic activity"/>
    <property type="evidence" value="ECO:0007669"/>
    <property type="project" value="InterPro"/>
</dbReference>
<dbReference type="EMBL" id="CP001899">
    <property type="protein sequence ID" value="ADC66124.1"/>
    <property type="molecule type" value="Genomic_DNA"/>
</dbReference>
<name>D3S061_FERPA</name>
<dbReference type="RefSeq" id="WP_012966463.1">
    <property type="nucleotide sequence ID" value="NC_013849.1"/>
</dbReference>
<dbReference type="CDD" id="cd01335">
    <property type="entry name" value="Radical_SAM"/>
    <property type="match status" value="1"/>
</dbReference>
<dbReference type="InterPro" id="IPR013785">
    <property type="entry name" value="Aldolase_TIM"/>
</dbReference>
<evidence type="ECO:0000313" key="6">
    <source>
        <dbReference type="EMBL" id="ADC66124.1"/>
    </source>
</evidence>
<dbReference type="OrthoDB" id="372128at2157"/>
<proteinExistence type="predicted"/>
<evidence type="ECO:0000259" key="5">
    <source>
        <dbReference type="PROSITE" id="PS51918"/>
    </source>
</evidence>
<dbReference type="GO" id="GO:0046872">
    <property type="term" value="F:metal ion binding"/>
    <property type="evidence" value="ECO:0007669"/>
    <property type="project" value="UniProtKB-KW"/>
</dbReference>
<dbReference type="InterPro" id="IPR007197">
    <property type="entry name" value="rSAM"/>
</dbReference>
<dbReference type="eggNOG" id="arCOG00932">
    <property type="taxonomic scope" value="Archaea"/>
</dbReference>
<protein>
    <submittedName>
        <fullName evidence="6">Radical SAM domain protein</fullName>
    </submittedName>
</protein>
<dbReference type="Gene3D" id="3.20.20.70">
    <property type="entry name" value="Aldolase class I"/>
    <property type="match status" value="1"/>
</dbReference>
<dbReference type="GeneID" id="8779519"/>
<dbReference type="HOGENOM" id="CLU_053467_0_0_2"/>
<reference evidence="6 7" key="2">
    <citation type="journal article" date="2011" name="Stand. Genomic Sci.">
        <title>Complete genome sequence of Ferroglobus placidus AEDII12DO.</title>
        <authorList>
            <person name="Anderson I."/>
            <person name="Risso C."/>
            <person name="Holmes D."/>
            <person name="Lucas S."/>
            <person name="Copeland A."/>
            <person name="Lapidus A."/>
            <person name="Cheng J.F."/>
            <person name="Bruce D."/>
            <person name="Goodwin L."/>
            <person name="Pitluck S."/>
            <person name="Saunders E."/>
            <person name="Brettin T."/>
            <person name="Detter J.C."/>
            <person name="Han C."/>
            <person name="Tapia R."/>
            <person name="Larimer F."/>
            <person name="Land M."/>
            <person name="Hauser L."/>
            <person name="Woyke T."/>
            <person name="Lovley D."/>
            <person name="Kyrpides N."/>
            <person name="Ivanova N."/>
        </authorList>
    </citation>
    <scope>NUCLEOTIDE SEQUENCE [LARGE SCALE GENOMIC DNA]</scope>
    <source>
        <strain evidence="7">DSM 10642 / AEDII12DO</strain>
    </source>
</reference>
<keyword evidence="3" id="KW-0408">Iron</keyword>
<dbReference type="SFLD" id="SFLDG01108">
    <property type="entry name" value="Uncharacterised_Radical_SAM_Su"/>
    <property type="match status" value="1"/>
</dbReference>
<dbReference type="PaxDb" id="589924-Ferp_1987"/>
<dbReference type="KEGG" id="fpl:Ferp_1987"/>
<keyword evidence="7" id="KW-1185">Reference proteome</keyword>
<keyword evidence="2" id="KW-0479">Metal-binding</keyword>
<dbReference type="SMART" id="SM00729">
    <property type="entry name" value="Elp3"/>
    <property type="match status" value="1"/>
</dbReference>
<reference evidence="7" key="1">
    <citation type="submission" date="2010-02" db="EMBL/GenBank/DDBJ databases">
        <title>Complete sequence of Ferroglobus placidus DSM 10642.</title>
        <authorList>
            <consortium name="US DOE Joint Genome Institute"/>
            <person name="Lucas S."/>
            <person name="Copeland A."/>
            <person name="Lapidus A."/>
            <person name="Cheng J.-F."/>
            <person name="Bruce D."/>
            <person name="Goodwin L."/>
            <person name="Pitluck S."/>
            <person name="Saunders E."/>
            <person name="Brettin T."/>
            <person name="Detter J.C."/>
            <person name="Han C."/>
            <person name="Tapia R."/>
            <person name="Larimer F."/>
            <person name="Land M."/>
            <person name="Hauser L."/>
            <person name="Kyrpides N."/>
            <person name="Ivanova N."/>
            <person name="Holmes D."/>
            <person name="Lovley D."/>
            <person name="Kyrpides N."/>
            <person name="Anderson I.J."/>
            <person name="Woyke T."/>
        </authorList>
    </citation>
    <scope>NUCLEOTIDE SEQUENCE [LARGE SCALE GENOMIC DNA]</scope>
    <source>
        <strain evidence="7">DSM 10642 / AEDII12DO</strain>
    </source>
</reference>
<dbReference type="InterPro" id="IPR058240">
    <property type="entry name" value="rSAM_sf"/>
</dbReference>
<dbReference type="Proteomes" id="UP000002613">
    <property type="component" value="Chromosome"/>
</dbReference>
<dbReference type="Pfam" id="PF26257">
    <property type="entry name" value="DUF8061"/>
    <property type="match status" value="1"/>
</dbReference>
<dbReference type="GO" id="GO:0051536">
    <property type="term" value="F:iron-sulfur cluster binding"/>
    <property type="evidence" value="ECO:0007669"/>
    <property type="project" value="UniProtKB-KW"/>
</dbReference>
<accession>D3S061</accession>
<keyword evidence="1" id="KW-0949">S-adenosyl-L-methionine</keyword>
<dbReference type="SFLD" id="SFLDS00029">
    <property type="entry name" value="Radical_SAM"/>
    <property type="match status" value="1"/>
</dbReference>
<dbReference type="Pfam" id="PF04055">
    <property type="entry name" value="Radical_SAM"/>
    <property type="match status" value="1"/>
</dbReference>
<evidence type="ECO:0000256" key="2">
    <source>
        <dbReference type="ARBA" id="ARBA00022723"/>
    </source>
</evidence>
<dbReference type="AlphaFoldDB" id="D3S061"/>
<dbReference type="InterPro" id="IPR040087">
    <property type="entry name" value="MJ0021-like"/>
</dbReference>
<dbReference type="PANTHER" id="PTHR43288:SF1">
    <property type="entry name" value="GLYCYL-RADICAL ENZYME ACTIVATING ENZYME MJ0021-RELATED"/>
    <property type="match status" value="1"/>
</dbReference>
<dbReference type="InterPro" id="IPR058374">
    <property type="entry name" value="DUF8061"/>
</dbReference>
<dbReference type="SUPFAM" id="SSF102114">
    <property type="entry name" value="Radical SAM enzymes"/>
    <property type="match status" value="1"/>
</dbReference>
<evidence type="ECO:0000256" key="1">
    <source>
        <dbReference type="ARBA" id="ARBA00022691"/>
    </source>
</evidence>
<sequence>MKRIEAGSFYSYLSEGCKICRRGAKLVLFVTGKCRSSCYYCPISEEKKGKDVVYANERPVRSLEDIAEEINAMSAEGIAITGGEPLLKLDYVLEVIEAFDDLHIHLYTSVPAKEEVIKKLAEAGLDEIRFHPPHLENSEIYRESVRIAKKYGIETGIEIPAIKYEEEIVKLVNEEDIFLNVNELEFSATNYLELEKRGWEIGEFYEAKNSKEIAMKYAEKVKKFHFCSVRFKDIAQFRRRLIRMGFNLPEFYKVTSEGTVLCGYLEGDKEKIRKILTSMGIDFFETDEGFEVSMEFAEENAEKLRKEGIEVYIVERYPTYNRLLISKTPLR</sequence>
<keyword evidence="4" id="KW-0411">Iron-sulfur</keyword>
<dbReference type="PANTHER" id="PTHR43288">
    <property type="entry name" value="BIOTIN SYNTHASE-RELATED PROTEIN, RADICAL SAM SUPERFAMILY"/>
    <property type="match status" value="1"/>
</dbReference>
<evidence type="ECO:0000256" key="4">
    <source>
        <dbReference type="ARBA" id="ARBA00023014"/>
    </source>
</evidence>
<evidence type="ECO:0000256" key="3">
    <source>
        <dbReference type="ARBA" id="ARBA00023004"/>
    </source>
</evidence>
<gene>
    <name evidence="6" type="ordered locus">Ferp_1987</name>
</gene>
<organism evidence="6 7">
    <name type="scientific">Ferroglobus placidus (strain DSM 10642 / AEDII12DO)</name>
    <dbReference type="NCBI Taxonomy" id="589924"/>
    <lineage>
        <taxon>Archaea</taxon>
        <taxon>Methanobacteriati</taxon>
        <taxon>Methanobacteriota</taxon>
        <taxon>Archaeoglobi</taxon>
        <taxon>Archaeoglobales</taxon>
        <taxon>Archaeoglobaceae</taxon>
        <taxon>Ferroglobus</taxon>
    </lineage>
</organism>
<evidence type="ECO:0000313" key="7">
    <source>
        <dbReference type="Proteomes" id="UP000002613"/>
    </source>
</evidence>
<feature type="domain" description="Radical SAM core" evidence="5">
    <location>
        <begin position="19"/>
        <end position="247"/>
    </location>
</feature>